<dbReference type="Pfam" id="PF15411">
    <property type="entry name" value="PH_10"/>
    <property type="match status" value="1"/>
</dbReference>
<protein>
    <recommendedName>
        <fullName evidence="7">von Willebrand and RING finger domain protein</fullName>
    </recommendedName>
</protein>
<reference evidence="5" key="1">
    <citation type="submission" date="2022-11" db="EMBL/GenBank/DDBJ databases">
        <authorList>
            <person name="Petersen C."/>
        </authorList>
    </citation>
    <scope>NUCLEOTIDE SEQUENCE</scope>
    <source>
        <strain evidence="5">IBT 22155</strain>
    </source>
</reference>
<keyword evidence="1" id="KW-0863">Zinc-finger</keyword>
<keyword evidence="6" id="KW-1185">Reference proteome</keyword>
<dbReference type="CDD" id="cd16448">
    <property type="entry name" value="RING-H2"/>
    <property type="match status" value="1"/>
</dbReference>
<dbReference type="PANTHER" id="PTHR10579">
    <property type="entry name" value="CALCIUM-ACTIVATED CHLORIDE CHANNEL REGULATOR"/>
    <property type="match status" value="1"/>
</dbReference>
<evidence type="ECO:0000259" key="3">
    <source>
        <dbReference type="PROSITE" id="PS50089"/>
    </source>
</evidence>
<dbReference type="Pfam" id="PF00092">
    <property type="entry name" value="VWA"/>
    <property type="match status" value="1"/>
</dbReference>
<dbReference type="InterPro" id="IPR011993">
    <property type="entry name" value="PH-like_dom_sf"/>
</dbReference>
<feature type="region of interest" description="Disordered" evidence="2">
    <location>
        <begin position="213"/>
        <end position="330"/>
    </location>
</feature>
<evidence type="ECO:0000256" key="2">
    <source>
        <dbReference type="SAM" id="MobiDB-lite"/>
    </source>
</evidence>
<dbReference type="FunFam" id="3.40.50.410:FF:000014">
    <property type="entry name" value="von Willebrand and RING finger domain protein"/>
    <property type="match status" value="1"/>
</dbReference>
<evidence type="ECO:0000259" key="4">
    <source>
        <dbReference type="PROSITE" id="PS50234"/>
    </source>
</evidence>
<feature type="region of interest" description="Disordered" evidence="2">
    <location>
        <begin position="387"/>
        <end position="415"/>
    </location>
</feature>
<comment type="caution">
    <text evidence="5">The sequence shown here is derived from an EMBL/GenBank/DDBJ whole genome shotgun (WGS) entry which is preliminary data.</text>
</comment>
<evidence type="ECO:0000256" key="1">
    <source>
        <dbReference type="PROSITE-ProRule" id="PRU00175"/>
    </source>
</evidence>
<dbReference type="InterPro" id="IPR001841">
    <property type="entry name" value="Znf_RING"/>
</dbReference>
<keyword evidence="1" id="KW-0862">Zinc</keyword>
<feature type="compositionally biased region" description="Basic and acidic residues" evidence="2">
    <location>
        <begin position="1"/>
        <end position="21"/>
    </location>
</feature>
<dbReference type="GeneID" id="81400035"/>
<dbReference type="EMBL" id="JAPQKL010000001">
    <property type="protein sequence ID" value="KAJ5145557.1"/>
    <property type="molecule type" value="Genomic_DNA"/>
</dbReference>
<feature type="compositionally biased region" description="Low complexity" evidence="2">
    <location>
        <begin position="45"/>
        <end position="56"/>
    </location>
</feature>
<dbReference type="Proteomes" id="UP001149079">
    <property type="component" value="Unassembled WGS sequence"/>
</dbReference>
<dbReference type="InterPro" id="IPR051266">
    <property type="entry name" value="CLCR"/>
</dbReference>
<feature type="compositionally biased region" description="Polar residues" evidence="2">
    <location>
        <begin position="1027"/>
        <end position="1055"/>
    </location>
</feature>
<evidence type="ECO:0008006" key="7">
    <source>
        <dbReference type="Google" id="ProtNLM"/>
    </source>
</evidence>
<dbReference type="RefSeq" id="XP_056526031.1">
    <property type="nucleotide sequence ID" value="XM_056660865.1"/>
</dbReference>
<feature type="compositionally biased region" description="Basic and acidic residues" evidence="2">
    <location>
        <begin position="275"/>
        <end position="294"/>
    </location>
</feature>
<name>A0A9W9LAT9_9EURO</name>
<dbReference type="Gene3D" id="3.30.40.10">
    <property type="entry name" value="Zinc/RING finger domain, C3HC4 (zinc finger)"/>
    <property type="match status" value="1"/>
</dbReference>
<keyword evidence="1" id="KW-0479">Metal-binding</keyword>
<dbReference type="InterPro" id="IPR002035">
    <property type="entry name" value="VWF_A"/>
</dbReference>
<dbReference type="PROSITE" id="PS50234">
    <property type="entry name" value="VWFA"/>
    <property type="match status" value="1"/>
</dbReference>
<feature type="compositionally biased region" description="Polar residues" evidence="2">
    <location>
        <begin position="90"/>
        <end position="99"/>
    </location>
</feature>
<dbReference type="SMART" id="SM00184">
    <property type="entry name" value="RING"/>
    <property type="match status" value="1"/>
</dbReference>
<dbReference type="Gene3D" id="3.40.50.410">
    <property type="entry name" value="von Willebrand factor, type A domain"/>
    <property type="match status" value="1"/>
</dbReference>
<feature type="compositionally biased region" description="Basic and acidic residues" evidence="2">
    <location>
        <begin position="387"/>
        <end position="396"/>
    </location>
</feature>
<dbReference type="InterPro" id="IPR036465">
    <property type="entry name" value="vWFA_dom_sf"/>
</dbReference>
<dbReference type="InterPro" id="IPR013083">
    <property type="entry name" value="Znf_RING/FYVE/PHD"/>
</dbReference>
<feature type="compositionally biased region" description="Polar residues" evidence="2">
    <location>
        <begin position="107"/>
        <end position="116"/>
    </location>
</feature>
<feature type="domain" description="RING-type" evidence="3">
    <location>
        <begin position="135"/>
        <end position="181"/>
    </location>
</feature>
<feature type="region of interest" description="Disordered" evidence="2">
    <location>
        <begin position="1"/>
        <end position="122"/>
    </location>
</feature>
<dbReference type="PROSITE" id="PS50089">
    <property type="entry name" value="ZF_RING_2"/>
    <property type="match status" value="1"/>
</dbReference>
<gene>
    <name evidence="5" type="ORF">N7515_000121</name>
</gene>
<dbReference type="Gene3D" id="2.30.29.30">
    <property type="entry name" value="Pleckstrin-homology domain (PH domain)/Phosphotyrosine-binding domain (PTB)"/>
    <property type="match status" value="1"/>
</dbReference>
<feature type="compositionally biased region" description="Polar residues" evidence="2">
    <location>
        <begin position="297"/>
        <end position="324"/>
    </location>
</feature>
<dbReference type="OrthoDB" id="299997at2759"/>
<feature type="domain" description="VWFA" evidence="4">
    <location>
        <begin position="627"/>
        <end position="800"/>
    </location>
</feature>
<dbReference type="SUPFAM" id="SSF53300">
    <property type="entry name" value="vWA-like"/>
    <property type="match status" value="1"/>
</dbReference>
<dbReference type="AlphaFoldDB" id="A0A9W9LAT9"/>
<sequence length="1140" mass="125955">MWKRSPRSEDYSGNDSTHHSLTELGFLGRSKKSKKFQSQPEHSSRSPLRSFRSFSRNGEDRPGSSLSNLTEITRPRAPSTVAGSIHSAYPESTVQPTHSNRSRASFHSRSGQTTSAMEVDRARTRRERTFVGSECAVCEEPLEHTLRGERVLQLSCSHVSHEACFYEYIRDYESQYCPTCNSPLALDTSRGGNVLDLEKIGNIVRSVTTTDTATVRSGLTTPTPWEQPSSRRPPSDAGSRYTSATREPPYVHSGREPSYNPSAREPSYNPSARDSSYHRRDSRDTSSQRERVERLAGSQTRQPHSRNGSAAGSSGDYNDGQHTSSGRRHDYDVQAMESDVSPRPGVAKNPIPAPLVTVRSEFPTMNRSRQQQTLTCLITVEVPDANWRPDVDDLRHTPSGQSQPDEPYTGRFGGQDARSIQYEPAENMEEVAEELRNRVDNWHGLEYQRFGKLRLHGQMRVGKDRHSWQELECYLFAEMLICVKEKKSSDSNAYDANGRPKPVRFSLKGSILIKKHLKSLDVSPDEPVLALNLSVSELPCFYLRFQDRGQLETWRRSLLDLHPEAMRQNDYDYDNLEEDDYRGSRGVHRQASVSSYGAGKSINTAITDYTNPDSDSPSINTIHIPLDLVVVIPVSSSMQGLKITLLRDALKFLVQNLGPRDRMGLVTFGSSGGGVPLVGMTTKSWAGWSKILGSIRPVGQKSLRADVVEGANVAMDLLMQRKFNNPVSTILLISDSSISDPESVDFVVSRAEAAKVSIHSFGLGLTHKPDTMIELSTRTKGSYSYVKDWMMLRECVAGCLGALQTTSHQNVKLKLRLPEGSPAKFVKISGALHTTKRATGKDAEAALGDLRFGDKRDVLVQLVIQPDNATQDNMPQDPWESLVSGLEALGGSDADEGRVLSVEEVPLIQADLTYGDLLRDGHLTHSPRPSLLAITMLPANPRAKNGRPATPPIPPHPSIVQRRMELLTSDMLTRALTLVSRGQQDRAMHLLNETRSILKGLGKGGLPPLPPGAPRSDSDDSRGDTPVSASSPSQPSFAGTQSSGSDTNTITPPSSVDAQTMFALNADLESALEWINHPAVFSRDSRKAVLQSIGVISSQRAYTFRTPSEAHWAQRVSGVRRLTERSQDWRETGDDALTEE</sequence>
<feature type="compositionally biased region" description="Polar residues" evidence="2">
    <location>
        <begin position="213"/>
        <end position="232"/>
    </location>
</feature>
<dbReference type="GO" id="GO:0008270">
    <property type="term" value="F:zinc ion binding"/>
    <property type="evidence" value="ECO:0007669"/>
    <property type="project" value="UniProtKB-KW"/>
</dbReference>
<organism evidence="5 6">
    <name type="scientific">Penicillium bovifimosum</name>
    <dbReference type="NCBI Taxonomy" id="126998"/>
    <lineage>
        <taxon>Eukaryota</taxon>
        <taxon>Fungi</taxon>
        <taxon>Dikarya</taxon>
        <taxon>Ascomycota</taxon>
        <taxon>Pezizomycotina</taxon>
        <taxon>Eurotiomycetes</taxon>
        <taxon>Eurotiomycetidae</taxon>
        <taxon>Eurotiales</taxon>
        <taxon>Aspergillaceae</taxon>
        <taxon>Penicillium</taxon>
    </lineage>
</organism>
<feature type="region of interest" description="Disordered" evidence="2">
    <location>
        <begin position="999"/>
        <end position="1055"/>
    </location>
</feature>
<dbReference type="SUPFAM" id="SSF57850">
    <property type="entry name" value="RING/U-box"/>
    <property type="match status" value="1"/>
</dbReference>
<dbReference type="PANTHER" id="PTHR10579:SF43">
    <property type="entry name" value="ZINC FINGER (C3HC4-TYPE RING FINGER) FAMILY PROTEIN"/>
    <property type="match status" value="1"/>
</dbReference>
<evidence type="ECO:0000313" key="5">
    <source>
        <dbReference type="EMBL" id="KAJ5145557.1"/>
    </source>
</evidence>
<accession>A0A9W9LAT9</accession>
<dbReference type="SUPFAM" id="SSF50729">
    <property type="entry name" value="PH domain-like"/>
    <property type="match status" value="1"/>
</dbReference>
<evidence type="ECO:0000313" key="6">
    <source>
        <dbReference type="Proteomes" id="UP001149079"/>
    </source>
</evidence>
<proteinExistence type="predicted"/>
<reference evidence="5" key="2">
    <citation type="journal article" date="2023" name="IMA Fungus">
        <title>Comparative genomic study of the Penicillium genus elucidates a diverse pangenome and 15 lateral gene transfer events.</title>
        <authorList>
            <person name="Petersen C."/>
            <person name="Sorensen T."/>
            <person name="Nielsen M.R."/>
            <person name="Sondergaard T.E."/>
            <person name="Sorensen J.L."/>
            <person name="Fitzpatrick D.A."/>
            <person name="Frisvad J.C."/>
            <person name="Nielsen K.L."/>
        </authorList>
    </citation>
    <scope>NUCLEOTIDE SEQUENCE</scope>
    <source>
        <strain evidence="5">IBT 22155</strain>
    </source>
</reference>
<dbReference type="SMART" id="SM00327">
    <property type="entry name" value="VWA"/>
    <property type="match status" value="1"/>
</dbReference>